<dbReference type="EMBL" id="NGKB01000010">
    <property type="protein sequence ID" value="RSU12761.1"/>
    <property type="molecule type" value="Genomic_DNA"/>
</dbReference>
<dbReference type="Proteomes" id="UP000288028">
    <property type="component" value="Unassembled WGS sequence"/>
</dbReference>
<name>A0A430AXG5_9ENTE</name>
<protein>
    <submittedName>
        <fullName evidence="2">Uncharacterized protein</fullName>
    </submittedName>
</protein>
<comment type="caution">
    <text evidence="2">The sequence shown here is derived from an EMBL/GenBank/DDBJ whole genome shotgun (WGS) entry which is preliminary data.</text>
</comment>
<dbReference type="AlphaFoldDB" id="A0A430AXG5"/>
<keyword evidence="3" id="KW-1185">Reference proteome</keyword>
<evidence type="ECO:0000313" key="3">
    <source>
        <dbReference type="Proteomes" id="UP000288028"/>
    </source>
</evidence>
<evidence type="ECO:0000313" key="2">
    <source>
        <dbReference type="EMBL" id="RSU12761.1"/>
    </source>
</evidence>
<accession>A0A430AXG5</accession>
<proteinExistence type="predicted"/>
<evidence type="ECO:0000256" key="1">
    <source>
        <dbReference type="SAM" id="Coils"/>
    </source>
</evidence>
<feature type="coiled-coil region" evidence="1">
    <location>
        <begin position="7"/>
        <end position="34"/>
    </location>
</feature>
<gene>
    <name evidence="2" type="ORF">CBF28_10565</name>
</gene>
<reference evidence="2 3" key="1">
    <citation type="submission" date="2017-05" db="EMBL/GenBank/DDBJ databases">
        <title>Vagococcus spp. assemblies.</title>
        <authorList>
            <person name="Gulvik C.A."/>
        </authorList>
    </citation>
    <scope>NUCLEOTIDE SEQUENCE [LARGE SCALE GENOMIC DNA]</scope>
    <source>
        <strain evidence="2 3">SS1714</strain>
    </source>
</reference>
<keyword evidence="1" id="KW-0175">Coiled coil</keyword>
<sequence length="70" mass="7884">MVSRYELTELLSAKKSLESTLRKIEQAVLSLEEKQKGGKNLKSQITLSKDRIKALTLAIELINVEIKKVS</sequence>
<organism evidence="2 3">
    <name type="scientific">Vagococcus carniphilus</name>
    <dbReference type="NCBI Taxonomy" id="218144"/>
    <lineage>
        <taxon>Bacteria</taxon>
        <taxon>Bacillati</taxon>
        <taxon>Bacillota</taxon>
        <taxon>Bacilli</taxon>
        <taxon>Lactobacillales</taxon>
        <taxon>Enterococcaceae</taxon>
        <taxon>Vagococcus</taxon>
    </lineage>
</organism>